<dbReference type="InterPro" id="IPR050229">
    <property type="entry name" value="GlpE_sulfurtransferase"/>
</dbReference>
<dbReference type="InterPro" id="IPR001763">
    <property type="entry name" value="Rhodanese-like_dom"/>
</dbReference>
<dbReference type="EMBL" id="CP068053">
    <property type="protein sequence ID" value="QQS99987.1"/>
    <property type="molecule type" value="Genomic_DNA"/>
</dbReference>
<evidence type="ECO:0000256" key="1">
    <source>
        <dbReference type="SAM" id="Phobius"/>
    </source>
</evidence>
<dbReference type="Gene3D" id="3.40.250.10">
    <property type="entry name" value="Rhodanese-like domain"/>
    <property type="match status" value="1"/>
</dbReference>
<evidence type="ECO:0000313" key="4">
    <source>
        <dbReference type="Proteomes" id="UP000595254"/>
    </source>
</evidence>
<dbReference type="KEGG" id="ppsr:I6J18_20795"/>
<keyword evidence="4" id="KW-1185">Reference proteome</keyword>
<dbReference type="PROSITE" id="PS50206">
    <property type="entry name" value="RHODANESE_3"/>
    <property type="match status" value="1"/>
</dbReference>
<evidence type="ECO:0000313" key="3">
    <source>
        <dbReference type="EMBL" id="QQS99987.1"/>
    </source>
</evidence>
<dbReference type="Pfam" id="PF00581">
    <property type="entry name" value="Rhodanese"/>
    <property type="match status" value="1"/>
</dbReference>
<dbReference type="PANTHER" id="PTHR43031">
    <property type="entry name" value="FAD-DEPENDENT OXIDOREDUCTASE"/>
    <property type="match status" value="1"/>
</dbReference>
<dbReference type="Proteomes" id="UP000595254">
    <property type="component" value="Chromosome"/>
</dbReference>
<keyword evidence="1" id="KW-0472">Membrane</keyword>
<protein>
    <submittedName>
        <fullName evidence="3">Rhodanese-like domain-containing protein</fullName>
    </submittedName>
</protein>
<dbReference type="PANTHER" id="PTHR43031:SF18">
    <property type="entry name" value="RHODANESE-RELATED SULFURTRANSFERASES"/>
    <property type="match status" value="1"/>
</dbReference>
<sequence length="126" mass="14677">MSWYVTIIILIAIIGYSVFNFVSQKRQVKTLTQEEFVEGYRKAQLIDVREGNEFEAGHILGARNIPLTQLKTRQQELRKDKPVYLYCQSGMRSGRAAQMLHRQGYRELYQLKGGFKQWTGKMKSGK</sequence>
<feature type="domain" description="Rhodanese" evidence="2">
    <location>
        <begin position="39"/>
        <end position="123"/>
    </location>
</feature>
<evidence type="ECO:0000259" key="2">
    <source>
        <dbReference type="PROSITE" id="PS50206"/>
    </source>
</evidence>
<dbReference type="InterPro" id="IPR036873">
    <property type="entry name" value="Rhodanese-like_dom_sf"/>
</dbReference>
<feature type="transmembrane region" description="Helical" evidence="1">
    <location>
        <begin position="6"/>
        <end position="23"/>
    </location>
</feature>
<name>A0A974NLK7_PERPY</name>
<dbReference type="SMART" id="SM00450">
    <property type="entry name" value="RHOD"/>
    <property type="match status" value="1"/>
</dbReference>
<dbReference type="SUPFAM" id="SSF52821">
    <property type="entry name" value="Rhodanese/Cell cycle control phosphatase"/>
    <property type="match status" value="1"/>
</dbReference>
<organism evidence="3 4">
    <name type="scientific">Peribacillus psychrosaccharolyticus</name>
    <name type="common">Bacillus psychrosaccharolyticus</name>
    <dbReference type="NCBI Taxonomy" id="1407"/>
    <lineage>
        <taxon>Bacteria</taxon>
        <taxon>Bacillati</taxon>
        <taxon>Bacillota</taxon>
        <taxon>Bacilli</taxon>
        <taxon>Bacillales</taxon>
        <taxon>Bacillaceae</taxon>
        <taxon>Peribacillus</taxon>
    </lineage>
</organism>
<accession>A0A974NLK7</accession>
<gene>
    <name evidence="3" type="ORF">I6J18_20795</name>
</gene>
<dbReference type="RefSeq" id="WP_040375682.1">
    <property type="nucleotide sequence ID" value="NZ_CP068053.1"/>
</dbReference>
<keyword evidence="1" id="KW-1133">Transmembrane helix</keyword>
<proteinExistence type="predicted"/>
<dbReference type="AlphaFoldDB" id="A0A974NLK7"/>
<dbReference type="CDD" id="cd00158">
    <property type="entry name" value="RHOD"/>
    <property type="match status" value="1"/>
</dbReference>
<reference evidence="3 4" key="1">
    <citation type="submission" date="2021-01" db="EMBL/GenBank/DDBJ databases">
        <title>FDA dAtabase for Regulatory Grade micrObial Sequences (FDA-ARGOS): Supporting development and validation of Infectious Disease Dx tests.</title>
        <authorList>
            <person name="Nelson B."/>
            <person name="Plummer A."/>
            <person name="Tallon L."/>
            <person name="Sadzewicz L."/>
            <person name="Zhao X."/>
            <person name="Boylan J."/>
            <person name="Ott S."/>
            <person name="Bowen H."/>
            <person name="Vavikolanu K."/>
            <person name="Mehta A."/>
            <person name="Aluvathingal J."/>
            <person name="Nadendla S."/>
            <person name="Myers T."/>
            <person name="Yan Y."/>
            <person name="Sichtig H."/>
        </authorList>
    </citation>
    <scope>NUCLEOTIDE SEQUENCE [LARGE SCALE GENOMIC DNA]</scope>
    <source>
        <strain evidence="3 4">FDAARGOS_1161</strain>
    </source>
</reference>
<keyword evidence="1" id="KW-0812">Transmembrane</keyword>